<evidence type="ECO:0000259" key="2">
    <source>
        <dbReference type="Pfam" id="PF12937"/>
    </source>
</evidence>
<evidence type="ECO:0000313" key="3">
    <source>
        <dbReference type="EMBL" id="KAF7302024.1"/>
    </source>
</evidence>
<evidence type="ECO:0000313" key="4">
    <source>
        <dbReference type="Proteomes" id="UP000636479"/>
    </source>
</evidence>
<evidence type="ECO:0000256" key="1">
    <source>
        <dbReference type="SAM" id="Coils"/>
    </source>
</evidence>
<gene>
    <name evidence="3" type="ORF">MIND_00768800</name>
</gene>
<proteinExistence type="predicted"/>
<dbReference type="EMBL" id="JACAZF010000006">
    <property type="protein sequence ID" value="KAF7302024.1"/>
    <property type="molecule type" value="Genomic_DNA"/>
</dbReference>
<dbReference type="GeneID" id="59346896"/>
<keyword evidence="1" id="KW-0175">Coiled coil</keyword>
<sequence length="477" mass="52972">MSTRRAQIDALEKEILRGEQRLQGLRRRLDVLRAEAVYPVLSLPTEITTEIFCHCALAFPKTAPLTLVRVCSSWRAVAMETPLLWSTVSLLWDRHANDRDVVEFLETFVERAAHCVLDLELTVLSPVIDIAKMVGFITALKRCSPQMRTWTVKMPGAFATGFNSLILNRFPDLGFSALEELTFIRTGENWDVPSIDIFQPPAAPKLSRVSLSSLPPTELNLEAGWQNVFDFVAEDVALVQCLHTLQETTRLKSCILRDLIFDPNGSAAHAPTPLGNFFLQPLTLDSLTRLTLIGGNAIQLLRFASFPMLDSLELVDVVHGLDDVLDHFFERSLCPLQHLTIRPLASDHDSTVSIHLSMTFGVLPISTLSISHPSTSLTIALLQPEALETPKFLPYLRSLALYDCPAAKFPSFVAAVGEQLERRVSTAGLNSSVETIRVISGRPYPYLPKVNDEMLAPLDRLRKRGIQIEVGEFGPAG</sequence>
<comment type="caution">
    <text evidence="3">The sequence shown here is derived from an EMBL/GenBank/DDBJ whole genome shotgun (WGS) entry which is preliminary data.</text>
</comment>
<reference evidence="3" key="1">
    <citation type="submission" date="2020-05" db="EMBL/GenBank/DDBJ databases">
        <title>Mycena genomes resolve the evolution of fungal bioluminescence.</title>
        <authorList>
            <person name="Tsai I.J."/>
        </authorList>
    </citation>
    <scope>NUCLEOTIDE SEQUENCE</scope>
    <source>
        <strain evidence="3">171206Taipei</strain>
    </source>
</reference>
<dbReference type="InterPro" id="IPR001810">
    <property type="entry name" value="F-box_dom"/>
</dbReference>
<dbReference type="AlphaFoldDB" id="A0A8H6W1F6"/>
<feature type="coiled-coil region" evidence="1">
    <location>
        <begin position="8"/>
        <end position="35"/>
    </location>
</feature>
<organism evidence="3 4">
    <name type="scientific">Mycena indigotica</name>
    <dbReference type="NCBI Taxonomy" id="2126181"/>
    <lineage>
        <taxon>Eukaryota</taxon>
        <taxon>Fungi</taxon>
        <taxon>Dikarya</taxon>
        <taxon>Basidiomycota</taxon>
        <taxon>Agaricomycotina</taxon>
        <taxon>Agaricomycetes</taxon>
        <taxon>Agaricomycetidae</taxon>
        <taxon>Agaricales</taxon>
        <taxon>Marasmiineae</taxon>
        <taxon>Mycenaceae</taxon>
        <taxon>Mycena</taxon>
    </lineage>
</organism>
<name>A0A8H6W1F6_9AGAR</name>
<dbReference type="Gene3D" id="1.20.1280.50">
    <property type="match status" value="1"/>
</dbReference>
<dbReference type="OrthoDB" id="3139399at2759"/>
<keyword evidence="4" id="KW-1185">Reference proteome</keyword>
<dbReference type="Pfam" id="PF12937">
    <property type="entry name" value="F-box-like"/>
    <property type="match status" value="1"/>
</dbReference>
<feature type="domain" description="F-box" evidence="2">
    <location>
        <begin position="41"/>
        <end position="89"/>
    </location>
</feature>
<protein>
    <submittedName>
        <fullName evidence="3">F-box domain-containing protein</fullName>
    </submittedName>
</protein>
<accession>A0A8H6W1F6</accession>
<dbReference type="Proteomes" id="UP000636479">
    <property type="component" value="Unassembled WGS sequence"/>
</dbReference>
<dbReference type="RefSeq" id="XP_037220024.1">
    <property type="nucleotide sequence ID" value="XM_037364380.1"/>
</dbReference>